<dbReference type="EMBL" id="JBDFQZ010000004">
    <property type="protein sequence ID" value="KAK9733946.1"/>
    <property type="molecule type" value="Genomic_DNA"/>
</dbReference>
<sequence length="257" mass="29322">MVVLGSLTSPFILVLLVRKVDHYQCRSSDLLLLDTPHLQHLDYRGYVAARYSIAPMNALVRASVDIIDDDKRFLKELSLVRALSSNVSNLSLLGSLVEKLYFTGELRDQLPVFRDLRTLKLHCLYNGRWDIVLLFILHRSPLLETLVFVDGLFLVELSCRVEEAALEVEGWRTAYPIPSCCFTHLKRIVIECCFGTARELNIIEFILAKSSVLEELVLRLATFYDTGEFDLPNLDQFENTVKDLPRASSSCLITLQR</sequence>
<dbReference type="InterPro" id="IPR006566">
    <property type="entry name" value="FBD"/>
</dbReference>
<dbReference type="SMART" id="SM00579">
    <property type="entry name" value="FBD"/>
    <property type="match status" value="1"/>
</dbReference>
<feature type="signal peptide" evidence="1">
    <location>
        <begin position="1"/>
        <end position="22"/>
    </location>
</feature>
<evidence type="ECO:0000313" key="3">
    <source>
        <dbReference type="EMBL" id="KAK9733946.1"/>
    </source>
</evidence>
<dbReference type="Pfam" id="PF08387">
    <property type="entry name" value="FBD"/>
    <property type="match status" value="1"/>
</dbReference>
<evidence type="ECO:0000259" key="2">
    <source>
        <dbReference type="SMART" id="SM00579"/>
    </source>
</evidence>
<dbReference type="PANTHER" id="PTHR31900:SF27">
    <property type="entry name" value="FBD DOMAIN-CONTAINING PROTEIN"/>
    <property type="match status" value="1"/>
</dbReference>
<dbReference type="AlphaFoldDB" id="A0AAW1LKL6"/>
<gene>
    <name evidence="3" type="ORF">RND81_04G102700</name>
</gene>
<evidence type="ECO:0000313" key="4">
    <source>
        <dbReference type="Proteomes" id="UP001443914"/>
    </source>
</evidence>
<dbReference type="InterPro" id="IPR050232">
    <property type="entry name" value="FBL13/AtMIF1-like"/>
</dbReference>
<reference evidence="3" key="1">
    <citation type="submission" date="2024-03" db="EMBL/GenBank/DDBJ databases">
        <title>WGS assembly of Saponaria officinalis var. Norfolk2.</title>
        <authorList>
            <person name="Jenkins J."/>
            <person name="Shu S."/>
            <person name="Grimwood J."/>
            <person name="Barry K."/>
            <person name="Goodstein D."/>
            <person name="Schmutz J."/>
            <person name="Leebens-Mack J."/>
            <person name="Osbourn A."/>
        </authorList>
    </citation>
    <scope>NUCLEOTIDE SEQUENCE [LARGE SCALE GENOMIC DNA]</scope>
    <source>
        <strain evidence="3">JIC</strain>
    </source>
</reference>
<keyword evidence="1" id="KW-0732">Signal</keyword>
<keyword evidence="4" id="KW-1185">Reference proteome</keyword>
<protein>
    <recommendedName>
        <fullName evidence="2">FBD domain-containing protein</fullName>
    </recommendedName>
</protein>
<feature type="chain" id="PRO_5043889632" description="FBD domain-containing protein" evidence="1">
    <location>
        <begin position="23"/>
        <end position="257"/>
    </location>
</feature>
<name>A0AAW1LKL6_SAPOF</name>
<organism evidence="3 4">
    <name type="scientific">Saponaria officinalis</name>
    <name type="common">Common soapwort</name>
    <name type="synonym">Lychnis saponaria</name>
    <dbReference type="NCBI Taxonomy" id="3572"/>
    <lineage>
        <taxon>Eukaryota</taxon>
        <taxon>Viridiplantae</taxon>
        <taxon>Streptophyta</taxon>
        <taxon>Embryophyta</taxon>
        <taxon>Tracheophyta</taxon>
        <taxon>Spermatophyta</taxon>
        <taxon>Magnoliopsida</taxon>
        <taxon>eudicotyledons</taxon>
        <taxon>Gunneridae</taxon>
        <taxon>Pentapetalae</taxon>
        <taxon>Caryophyllales</taxon>
        <taxon>Caryophyllaceae</taxon>
        <taxon>Caryophylleae</taxon>
        <taxon>Saponaria</taxon>
    </lineage>
</organism>
<accession>A0AAW1LKL6</accession>
<evidence type="ECO:0000256" key="1">
    <source>
        <dbReference type="SAM" id="SignalP"/>
    </source>
</evidence>
<dbReference type="PANTHER" id="PTHR31900">
    <property type="entry name" value="F-BOX/RNI SUPERFAMILY PROTEIN-RELATED"/>
    <property type="match status" value="1"/>
</dbReference>
<proteinExistence type="predicted"/>
<comment type="caution">
    <text evidence="3">The sequence shown here is derived from an EMBL/GenBank/DDBJ whole genome shotgun (WGS) entry which is preliminary data.</text>
</comment>
<dbReference type="Proteomes" id="UP001443914">
    <property type="component" value="Unassembled WGS sequence"/>
</dbReference>
<feature type="domain" description="FBD" evidence="2">
    <location>
        <begin position="179"/>
        <end position="256"/>
    </location>
</feature>